<dbReference type="PANTHER" id="PTHR30055">
    <property type="entry name" value="HTH-TYPE TRANSCRIPTIONAL REGULATOR RUTR"/>
    <property type="match status" value="1"/>
</dbReference>
<dbReference type="InterPro" id="IPR036271">
    <property type="entry name" value="Tet_transcr_reg_TetR-rel_C_sf"/>
</dbReference>
<accession>A0ABN1TCL2</accession>
<dbReference type="InterPro" id="IPR001647">
    <property type="entry name" value="HTH_TetR"/>
</dbReference>
<proteinExistence type="predicted"/>
<dbReference type="Gene3D" id="1.10.357.10">
    <property type="entry name" value="Tetracycline Repressor, domain 2"/>
    <property type="match status" value="1"/>
</dbReference>
<dbReference type="Proteomes" id="UP001499987">
    <property type="component" value="Unassembled WGS sequence"/>
</dbReference>
<comment type="caution">
    <text evidence="4">The sequence shown here is derived from an EMBL/GenBank/DDBJ whole genome shotgun (WGS) entry which is preliminary data.</text>
</comment>
<organism evidence="4 5">
    <name type="scientific">Kitasatospora arboriphila</name>
    <dbReference type="NCBI Taxonomy" id="258052"/>
    <lineage>
        <taxon>Bacteria</taxon>
        <taxon>Bacillati</taxon>
        <taxon>Actinomycetota</taxon>
        <taxon>Actinomycetes</taxon>
        <taxon>Kitasatosporales</taxon>
        <taxon>Streptomycetaceae</taxon>
        <taxon>Kitasatospora</taxon>
    </lineage>
</organism>
<keyword evidence="5" id="KW-1185">Reference proteome</keyword>
<dbReference type="EMBL" id="BAAALD010000009">
    <property type="protein sequence ID" value="GAA1075103.1"/>
    <property type="molecule type" value="Genomic_DNA"/>
</dbReference>
<evidence type="ECO:0000256" key="2">
    <source>
        <dbReference type="PROSITE-ProRule" id="PRU00335"/>
    </source>
</evidence>
<evidence type="ECO:0000313" key="5">
    <source>
        <dbReference type="Proteomes" id="UP001499987"/>
    </source>
</evidence>
<feature type="DNA-binding region" description="H-T-H motif" evidence="2">
    <location>
        <begin position="40"/>
        <end position="59"/>
    </location>
</feature>
<name>A0ABN1TCL2_9ACTN</name>
<gene>
    <name evidence="4" type="ORF">GCM10009663_15250</name>
</gene>
<dbReference type="PANTHER" id="PTHR30055:SF226">
    <property type="entry name" value="HTH-TYPE TRANSCRIPTIONAL REGULATOR PKSA"/>
    <property type="match status" value="1"/>
</dbReference>
<dbReference type="PRINTS" id="PR00455">
    <property type="entry name" value="HTHTETR"/>
</dbReference>
<dbReference type="InterPro" id="IPR009057">
    <property type="entry name" value="Homeodomain-like_sf"/>
</dbReference>
<sequence length="211" mass="21920">MLGMAYRRTPAVQARLDAQRAAVLQAAVALLAERGYAGCSVAAVAERAGIATGSMYRHFAGKSDLAVELFRTVVGREVAAVTAAVERESTPQRRVAAVVETFAARALKAPRRAYALLAEPADPVVDAERLVFRRAFRDLIAAQIADAVESGELPHQDAELTAAALVGAIGEALVGPLSAGGDPGDTIPALTAFALRALGTPEAAPPPRTTR</sequence>
<protein>
    <submittedName>
        <fullName evidence="4">TetR/AcrR family transcriptional regulator</fullName>
    </submittedName>
</protein>
<reference evidence="4 5" key="1">
    <citation type="journal article" date="2019" name="Int. J. Syst. Evol. Microbiol.">
        <title>The Global Catalogue of Microorganisms (GCM) 10K type strain sequencing project: providing services to taxonomists for standard genome sequencing and annotation.</title>
        <authorList>
            <consortium name="The Broad Institute Genomics Platform"/>
            <consortium name="The Broad Institute Genome Sequencing Center for Infectious Disease"/>
            <person name="Wu L."/>
            <person name="Ma J."/>
        </authorList>
    </citation>
    <scope>NUCLEOTIDE SEQUENCE [LARGE SCALE GENOMIC DNA]</scope>
    <source>
        <strain evidence="4 5">JCM 13002</strain>
    </source>
</reference>
<dbReference type="PROSITE" id="PS50977">
    <property type="entry name" value="HTH_TETR_2"/>
    <property type="match status" value="1"/>
</dbReference>
<dbReference type="Pfam" id="PF00440">
    <property type="entry name" value="TetR_N"/>
    <property type="match status" value="1"/>
</dbReference>
<dbReference type="SUPFAM" id="SSF46689">
    <property type="entry name" value="Homeodomain-like"/>
    <property type="match status" value="1"/>
</dbReference>
<dbReference type="PROSITE" id="PS01081">
    <property type="entry name" value="HTH_TETR_1"/>
    <property type="match status" value="1"/>
</dbReference>
<dbReference type="SUPFAM" id="SSF48498">
    <property type="entry name" value="Tetracyclin repressor-like, C-terminal domain"/>
    <property type="match status" value="1"/>
</dbReference>
<feature type="domain" description="HTH tetR-type" evidence="3">
    <location>
        <begin position="17"/>
        <end position="77"/>
    </location>
</feature>
<keyword evidence="1 2" id="KW-0238">DNA-binding</keyword>
<dbReference type="InterPro" id="IPR050109">
    <property type="entry name" value="HTH-type_TetR-like_transc_reg"/>
</dbReference>
<evidence type="ECO:0000256" key="1">
    <source>
        <dbReference type="ARBA" id="ARBA00023125"/>
    </source>
</evidence>
<dbReference type="InterPro" id="IPR023772">
    <property type="entry name" value="DNA-bd_HTH_TetR-type_CS"/>
</dbReference>
<evidence type="ECO:0000259" key="3">
    <source>
        <dbReference type="PROSITE" id="PS50977"/>
    </source>
</evidence>
<evidence type="ECO:0000313" key="4">
    <source>
        <dbReference type="EMBL" id="GAA1075103.1"/>
    </source>
</evidence>